<dbReference type="STRING" id="244447.ENSCSEP00000010950"/>
<evidence type="ECO:0000313" key="1">
    <source>
        <dbReference type="Ensembl" id="ENSCSEP00000010950.1"/>
    </source>
</evidence>
<dbReference type="GeneTree" id="ENSGT00940000162970"/>
<organism evidence="1 2">
    <name type="scientific">Cynoglossus semilaevis</name>
    <name type="common">Tongue sole</name>
    <dbReference type="NCBI Taxonomy" id="244447"/>
    <lineage>
        <taxon>Eukaryota</taxon>
        <taxon>Metazoa</taxon>
        <taxon>Chordata</taxon>
        <taxon>Craniata</taxon>
        <taxon>Vertebrata</taxon>
        <taxon>Euteleostomi</taxon>
        <taxon>Actinopterygii</taxon>
        <taxon>Neopterygii</taxon>
        <taxon>Teleostei</taxon>
        <taxon>Neoteleostei</taxon>
        <taxon>Acanthomorphata</taxon>
        <taxon>Carangaria</taxon>
        <taxon>Pleuronectiformes</taxon>
        <taxon>Pleuronectoidei</taxon>
        <taxon>Cynoglossidae</taxon>
        <taxon>Cynoglossinae</taxon>
        <taxon>Cynoglossus</taxon>
    </lineage>
</organism>
<evidence type="ECO:0008006" key="3">
    <source>
        <dbReference type="Google" id="ProtNLM"/>
    </source>
</evidence>
<dbReference type="PANTHER" id="PTHR33487">
    <property type="entry name" value="CILIA- AND FLAGELLA-ASSOCIATED PROTEIN 54"/>
    <property type="match status" value="1"/>
</dbReference>
<accession>A0A3P8VER8</accession>
<dbReference type="Pfam" id="PF14858">
    <property type="entry name" value="CFAP54_N"/>
    <property type="match status" value="1"/>
</dbReference>
<sequence>IKTLVDIWGKYKHRLPSKLYQERMLQVADFLFGIKLYEVALWQGYSVHLQQYTSVQITEVSSVDHFRTCFFPGGITCVCVCVCVCVHDVLTQDTLCKLLRVLNFIRITMQAFQQHERLCWILYNGSLHIYTICRHLMTKNCSSQALEYLLWASISLELSIPLMTVDNLSWIVTLYCAVCQCYYRTQASAQGEEFARRALGKIKELANLEEQSGVPTTRGTQRAFKEASIKARHVPCETRFNPSLVFVHLDTVPVLTGFLSQVSWPRSPTEHLLVALFDNSAAQFLGILEALWDRTKTPDDAEQQEVILELMSAGVSILSGL</sequence>
<reference evidence="1 2" key="1">
    <citation type="journal article" date="2014" name="Nat. Genet.">
        <title>Whole-genome sequence of a flatfish provides insights into ZW sex chromosome evolution and adaptation to a benthic lifestyle.</title>
        <authorList>
            <person name="Chen S."/>
            <person name="Zhang G."/>
            <person name="Shao C."/>
            <person name="Huang Q."/>
            <person name="Liu G."/>
            <person name="Zhang P."/>
            <person name="Song W."/>
            <person name="An N."/>
            <person name="Chalopin D."/>
            <person name="Volff J.N."/>
            <person name="Hong Y."/>
            <person name="Li Q."/>
            <person name="Sha Z."/>
            <person name="Zhou H."/>
            <person name="Xie M."/>
            <person name="Yu Q."/>
            <person name="Liu Y."/>
            <person name="Xiang H."/>
            <person name="Wang N."/>
            <person name="Wu K."/>
            <person name="Yang C."/>
            <person name="Zhou Q."/>
            <person name="Liao X."/>
            <person name="Yang L."/>
            <person name="Hu Q."/>
            <person name="Zhang J."/>
            <person name="Meng L."/>
            <person name="Jin L."/>
            <person name="Tian Y."/>
            <person name="Lian J."/>
            <person name="Yang J."/>
            <person name="Miao G."/>
            <person name="Liu S."/>
            <person name="Liang Z."/>
            <person name="Yan F."/>
            <person name="Li Y."/>
            <person name="Sun B."/>
            <person name="Zhang H."/>
            <person name="Zhang J."/>
            <person name="Zhu Y."/>
            <person name="Du M."/>
            <person name="Zhao Y."/>
            <person name="Schartl M."/>
            <person name="Tang Q."/>
            <person name="Wang J."/>
        </authorList>
    </citation>
    <scope>NUCLEOTIDE SEQUENCE</scope>
</reference>
<reference evidence="1" key="3">
    <citation type="submission" date="2025-09" db="UniProtKB">
        <authorList>
            <consortium name="Ensembl"/>
        </authorList>
    </citation>
    <scope>IDENTIFICATION</scope>
</reference>
<dbReference type="Proteomes" id="UP000265120">
    <property type="component" value="Chromosome 19"/>
</dbReference>
<dbReference type="OMA" id="FFAGMDI"/>
<dbReference type="InterPro" id="IPR027912">
    <property type="entry name" value="CFAP54"/>
</dbReference>
<keyword evidence="2" id="KW-1185">Reference proteome</keyword>
<evidence type="ECO:0000313" key="2">
    <source>
        <dbReference type="Proteomes" id="UP000265120"/>
    </source>
</evidence>
<dbReference type="AlphaFoldDB" id="A0A3P8VER8"/>
<dbReference type="Ensembl" id="ENSCSET00000011080.1">
    <property type="protein sequence ID" value="ENSCSEP00000010950.1"/>
    <property type="gene ID" value="ENSCSEG00000007009.1"/>
</dbReference>
<dbReference type="GO" id="GO:0060271">
    <property type="term" value="P:cilium assembly"/>
    <property type="evidence" value="ECO:0007669"/>
    <property type="project" value="TreeGrafter"/>
</dbReference>
<protein>
    <recommendedName>
        <fullName evidence="3">Cilia and flagella associated protein 54</fullName>
    </recommendedName>
</protein>
<dbReference type="PANTHER" id="PTHR33487:SF1">
    <property type="entry name" value="CILIA- AND FLAGELLA-ASSOCIATED PROTEIN 54"/>
    <property type="match status" value="1"/>
</dbReference>
<reference evidence="1" key="2">
    <citation type="submission" date="2025-08" db="UniProtKB">
        <authorList>
            <consortium name="Ensembl"/>
        </authorList>
    </citation>
    <scope>IDENTIFICATION</scope>
</reference>
<name>A0A3P8VER8_CYNSE</name>
<dbReference type="InParanoid" id="A0A3P8VER8"/>
<proteinExistence type="predicted"/>